<keyword evidence="5 7" id="KW-0472">Membrane</keyword>
<comment type="caution">
    <text evidence="9">The sequence shown here is derived from an EMBL/GenBank/DDBJ whole genome shotgun (WGS) entry which is preliminary data.</text>
</comment>
<organism evidence="9 10">
    <name type="scientific">Ignelater luminosus</name>
    <name type="common">Cucubano</name>
    <name type="synonym">Pyrophorus luminosus</name>
    <dbReference type="NCBI Taxonomy" id="2038154"/>
    <lineage>
        <taxon>Eukaryota</taxon>
        <taxon>Metazoa</taxon>
        <taxon>Ecdysozoa</taxon>
        <taxon>Arthropoda</taxon>
        <taxon>Hexapoda</taxon>
        <taxon>Insecta</taxon>
        <taxon>Pterygota</taxon>
        <taxon>Neoptera</taxon>
        <taxon>Endopterygota</taxon>
        <taxon>Coleoptera</taxon>
        <taxon>Polyphaga</taxon>
        <taxon>Elateriformia</taxon>
        <taxon>Elateroidea</taxon>
        <taxon>Elateridae</taxon>
        <taxon>Agrypninae</taxon>
        <taxon>Pyrophorini</taxon>
        <taxon>Ignelater</taxon>
    </lineage>
</organism>
<evidence type="ECO:0000256" key="7">
    <source>
        <dbReference type="RuleBase" id="RU079119"/>
    </source>
</evidence>
<comment type="subcellular location">
    <subcellularLocation>
        <location evidence="1">Membrane</location>
        <topology evidence="1">Multi-pass membrane protein</topology>
    </subcellularLocation>
</comment>
<evidence type="ECO:0000313" key="9">
    <source>
        <dbReference type="EMBL" id="KAF2887132.1"/>
    </source>
</evidence>
<keyword evidence="2 7" id="KW-0808">Transferase</keyword>
<dbReference type="EC" id="2.3.1.225" evidence="7"/>
<sequence>MMSLCKWLVDCLPVLAVVALMTWSYYTYVYEFCEKIISSETVKKTYFLTFYHITLLLFLWSYFKVMCTGISTVPYEFKIPKELYETIRVTDLYADKHDLLMAFCYKRDLIVVTRNEHGYLRYCSRCKHIKPDRAHHCTTCGTCVLKMDHHCPWVHNCVGFSNYKSFIIFLGYTTLYCAFYAGTTLEYFINFLYEPSRKHEEIQLLIGFVVSSGFGSVVFSFFCYHMSLITKNQTTLEALREPIFRDNNENLTFNIGICSNFGEVFGDQPCLWFFPEGGSKGDGIHFPIRMIF</sequence>
<dbReference type="PROSITE" id="PS50216">
    <property type="entry name" value="DHHC"/>
    <property type="match status" value="1"/>
</dbReference>
<comment type="catalytic activity">
    <reaction evidence="7">
        <text>L-cysteinyl-[protein] + hexadecanoyl-CoA = S-hexadecanoyl-L-cysteinyl-[protein] + CoA</text>
        <dbReference type="Rhea" id="RHEA:36683"/>
        <dbReference type="Rhea" id="RHEA-COMP:10131"/>
        <dbReference type="Rhea" id="RHEA-COMP:11032"/>
        <dbReference type="ChEBI" id="CHEBI:29950"/>
        <dbReference type="ChEBI" id="CHEBI:57287"/>
        <dbReference type="ChEBI" id="CHEBI:57379"/>
        <dbReference type="ChEBI" id="CHEBI:74151"/>
        <dbReference type="EC" id="2.3.1.225"/>
    </reaction>
</comment>
<evidence type="ECO:0000256" key="1">
    <source>
        <dbReference type="ARBA" id="ARBA00004141"/>
    </source>
</evidence>
<keyword evidence="10" id="KW-1185">Reference proteome</keyword>
<evidence type="ECO:0000256" key="2">
    <source>
        <dbReference type="ARBA" id="ARBA00022679"/>
    </source>
</evidence>
<comment type="similarity">
    <text evidence="7">Belongs to the DHHC palmitoyltransferase family.</text>
</comment>
<accession>A0A8K0CKX8</accession>
<dbReference type="Pfam" id="PF01529">
    <property type="entry name" value="DHHC"/>
    <property type="match status" value="1"/>
</dbReference>
<dbReference type="OrthoDB" id="9909019at2759"/>
<evidence type="ECO:0000256" key="5">
    <source>
        <dbReference type="ARBA" id="ARBA00023136"/>
    </source>
</evidence>
<dbReference type="InterPro" id="IPR039859">
    <property type="entry name" value="PFA4/ZDH16/20/ERF2-like"/>
</dbReference>
<evidence type="ECO:0000256" key="6">
    <source>
        <dbReference type="ARBA" id="ARBA00023315"/>
    </source>
</evidence>
<evidence type="ECO:0000259" key="8">
    <source>
        <dbReference type="Pfam" id="PF01529"/>
    </source>
</evidence>
<dbReference type="Proteomes" id="UP000801492">
    <property type="component" value="Unassembled WGS sequence"/>
</dbReference>
<keyword evidence="4 7" id="KW-1133">Transmembrane helix</keyword>
<reference evidence="9" key="1">
    <citation type="submission" date="2019-08" db="EMBL/GenBank/DDBJ databases">
        <title>The genome of the North American firefly Photinus pyralis.</title>
        <authorList>
            <consortium name="Photinus pyralis genome working group"/>
            <person name="Fallon T.R."/>
            <person name="Sander Lower S.E."/>
            <person name="Weng J.-K."/>
        </authorList>
    </citation>
    <scope>NUCLEOTIDE SEQUENCE</scope>
    <source>
        <strain evidence="9">TRF0915ILg1</strain>
        <tissue evidence="9">Whole body</tissue>
    </source>
</reference>
<feature type="domain" description="Palmitoyltransferase DHHC" evidence="8">
    <location>
        <begin position="119"/>
        <end position="240"/>
    </location>
</feature>
<evidence type="ECO:0000313" key="10">
    <source>
        <dbReference type="Proteomes" id="UP000801492"/>
    </source>
</evidence>
<comment type="domain">
    <text evidence="7">The DHHC domain is required for palmitoyltransferase activity.</text>
</comment>
<proteinExistence type="inferred from homology"/>
<evidence type="ECO:0000256" key="4">
    <source>
        <dbReference type="ARBA" id="ARBA00022989"/>
    </source>
</evidence>
<dbReference type="GO" id="GO:0016020">
    <property type="term" value="C:membrane"/>
    <property type="evidence" value="ECO:0007669"/>
    <property type="project" value="UniProtKB-SubCell"/>
</dbReference>
<feature type="transmembrane region" description="Helical" evidence="7">
    <location>
        <begin position="7"/>
        <end position="26"/>
    </location>
</feature>
<dbReference type="EMBL" id="VTPC01085011">
    <property type="protein sequence ID" value="KAF2887132.1"/>
    <property type="molecule type" value="Genomic_DNA"/>
</dbReference>
<keyword evidence="6 7" id="KW-0012">Acyltransferase</keyword>
<feature type="transmembrane region" description="Helical" evidence="7">
    <location>
        <begin position="46"/>
        <end position="63"/>
    </location>
</feature>
<dbReference type="InterPro" id="IPR001594">
    <property type="entry name" value="Palmitoyltrfase_DHHC"/>
</dbReference>
<protein>
    <recommendedName>
        <fullName evidence="7">Palmitoyltransferase</fullName>
        <ecNumber evidence="7">2.3.1.225</ecNumber>
    </recommendedName>
</protein>
<feature type="transmembrane region" description="Helical" evidence="7">
    <location>
        <begin position="165"/>
        <end position="182"/>
    </location>
</feature>
<dbReference type="AlphaFoldDB" id="A0A8K0CKX8"/>
<dbReference type="PANTHER" id="PTHR12246">
    <property type="entry name" value="PALMITOYLTRANSFERASE ZDHHC16"/>
    <property type="match status" value="1"/>
</dbReference>
<keyword evidence="3 7" id="KW-0812">Transmembrane</keyword>
<dbReference type="GO" id="GO:0019706">
    <property type="term" value="F:protein-cysteine S-palmitoyltransferase activity"/>
    <property type="evidence" value="ECO:0007669"/>
    <property type="project" value="UniProtKB-EC"/>
</dbReference>
<feature type="transmembrane region" description="Helical" evidence="7">
    <location>
        <begin position="202"/>
        <end position="224"/>
    </location>
</feature>
<evidence type="ECO:0000256" key="3">
    <source>
        <dbReference type="ARBA" id="ARBA00022692"/>
    </source>
</evidence>
<gene>
    <name evidence="9" type="ORF">ILUMI_19041</name>
</gene>
<name>A0A8K0CKX8_IGNLU</name>